<sequence length="142" mass="15340">MVKLVAPSLGWGSGVVVSAMRGRTPAAETGVIVRKFVGGSLARSGWGAFGWFGKRPVSRWEGLAPALLRKWPSVSDNESANNHCLHEKKATECHHASLTPPCPLPRSVPSAMTSPASWTRWARFPTHGTSGRRSTAFLFFSP</sequence>
<dbReference type="AlphaFoldDB" id="Q0RIV9"/>
<gene>
    <name evidence="1" type="ordered locus">FRAAL3913</name>
</gene>
<organism evidence="1 2">
    <name type="scientific">Frankia alni (strain DSM 45986 / CECT 9034 / ACN14a)</name>
    <dbReference type="NCBI Taxonomy" id="326424"/>
    <lineage>
        <taxon>Bacteria</taxon>
        <taxon>Bacillati</taxon>
        <taxon>Actinomycetota</taxon>
        <taxon>Actinomycetes</taxon>
        <taxon>Frankiales</taxon>
        <taxon>Frankiaceae</taxon>
        <taxon>Frankia</taxon>
    </lineage>
</organism>
<dbReference type="STRING" id="326424.FRAAL3913"/>
<dbReference type="Proteomes" id="UP000000657">
    <property type="component" value="Chromosome"/>
</dbReference>
<reference evidence="1 2" key="1">
    <citation type="journal article" date="2007" name="Genome Res.">
        <title>Genome characteristics of facultatively symbiotic Frankia sp. strains reflect host range and host plant biogeography.</title>
        <authorList>
            <person name="Normand P."/>
            <person name="Lapierre P."/>
            <person name="Tisa L.S."/>
            <person name="Gogarten J.P."/>
            <person name="Alloisio N."/>
            <person name="Bagnarol E."/>
            <person name="Bassi C.A."/>
            <person name="Berry A.M."/>
            <person name="Bickhart D.M."/>
            <person name="Choisne N."/>
            <person name="Couloux A."/>
            <person name="Cournoyer B."/>
            <person name="Cruveiller S."/>
            <person name="Daubin V."/>
            <person name="Demange N."/>
            <person name="Francino M.P."/>
            <person name="Goltsman E."/>
            <person name="Huang Y."/>
            <person name="Kopp O.R."/>
            <person name="Labarre L."/>
            <person name="Lapidus A."/>
            <person name="Lavire C."/>
            <person name="Marechal J."/>
            <person name="Martinez M."/>
            <person name="Mastronunzio J.E."/>
            <person name="Mullin B.C."/>
            <person name="Niemann J."/>
            <person name="Pujic P."/>
            <person name="Rawnsley T."/>
            <person name="Rouy Z."/>
            <person name="Schenowitz C."/>
            <person name="Sellstedt A."/>
            <person name="Tavares F."/>
            <person name="Tomkins J.P."/>
            <person name="Vallenet D."/>
            <person name="Valverde C."/>
            <person name="Wall L.G."/>
            <person name="Wang Y."/>
            <person name="Medigue C."/>
            <person name="Benson D.R."/>
        </authorList>
    </citation>
    <scope>NUCLEOTIDE SEQUENCE [LARGE SCALE GENOMIC DNA]</scope>
    <source>
        <strain evidence="2">DSM 45986 / CECT 9034 / ACN14a</strain>
    </source>
</reference>
<evidence type="ECO:0000313" key="1">
    <source>
        <dbReference type="EMBL" id="CAJ62556.1"/>
    </source>
</evidence>
<keyword evidence="2" id="KW-1185">Reference proteome</keyword>
<dbReference type="KEGG" id="fal:FRAAL3913"/>
<evidence type="ECO:0000313" key="2">
    <source>
        <dbReference type="Proteomes" id="UP000000657"/>
    </source>
</evidence>
<accession>Q0RIV9</accession>
<protein>
    <submittedName>
        <fullName evidence="1">Uncharacterized protein</fullName>
    </submittedName>
</protein>
<name>Q0RIV9_FRAAA</name>
<proteinExistence type="predicted"/>
<dbReference type="HOGENOM" id="CLU_1812957_0_0_11"/>
<dbReference type="EMBL" id="CT573213">
    <property type="protein sequence ID" value="CAJ62556.1"/>
    <property type="molecule type" value="Genomic_DNA"/>
</dbReference>